<accession>A0A8S2YRJ2</accession>
<protein>
    <submittedName>
        <fullName evidence="1">Uncharacterized protein</fullName>
    </submittedName>
</protein>
<sequence>PYSTCNDEIPLIMQTMFDNYPNVEYSYSEDLCYDLCAEVYT</sequence>
<gene>
    <name evidence="2" type="ORF">BYL167_LOCUS45258</name>
    <name evidence="1" type="ORF">SMN809_LOCUS37967</name>
</gene>
<proteinExistence type="predicted"/>
<dbReference type="Proteomes" id="UP000676336">
    <property type="component" value="Unassembled WGS sequence"/>
</dbReference>
<organism evidence="1 3">
    <name type="scientific">Rotaria magnacalcarata</name>
    <dbReference type="NCBI Taxonomy" id="392030"/>
    <lineage>
        <taxon>Eukaryota</taxon>
        <taxon>Metazoa</taxon>
        <taxon>Spiralia</taxon>
        <taxon>Gnathifera</taxon>
        <taxon>Rotifera</taxon>
        <taxon>Eurotatoria</taxon>
        <taxon>Bdelloidea</taxon>
        <taxon>Philodinida</taxon>
        <taxon>Philodinidae</taxon>
        <taxon>Rotaria</taxon>
    </lineage>
</organism>
<comment type="caution">
    <text evidence="1">The sequence shown here is derived from an EMBL/GenBank/DDBJ whole genome shotgun (WGS) entry which is preliminary data.</text>
</comment>
<dbReference type="EMBL" id="CAJOBI010097845">
    <property type="protein sequence ID" value="CAF4573533.1"/>
    <property type="molecule type" value="Genomic_DNA"/>
</dbReference>
<evidence type="ECO:0000313" key="1">
    <source>
        <dbReference type="EMBL" id="CAF4573533.1"/>
    </source>
</evidence>
<dbReference type="Proteomes" id="UP000681967">
    <property type="component" value="Unassembled WGS sequence"/>
</dbReference>
<name>A0A8S2YRJ2_9BILA</name>
<reference evidence="1" key="1">
    <citation type="submission" date="2021-02" db="EMBL/GenBank/DDBJ databases">
        <authorList>
            <person name="Nowell W R."/>
        </authorList>
    </citation>
    <scope>NUCLEOTIDE SEQUENCE</scope>
</reference>
<evidence type="ECO:0000313" key="3">
    <source>
        <dbReference type="Proteomes" id="UP000676336"/>
    </source>
</evidence>
<evidence type="ECO:0000313" key="2">
    <source>
        <dbReference type="EMBL" id="CAF4730679.1"/>
    </source>
</evidence>
<dbReference type="AlphaFoldDB" id="A0A8S2YRJ2"/>
<feature type="non-terminal residue" evidence="1">
    <location>
        <position position="1"/>
    </location>
</feature>
<dbReference type="EMBL" id="CAJOBH010124988">
    <property type="protein sequence ID" value="CAF4730679.1"/>
    <property type="molecule type" value="Genomic_DNA"/>
</dbReference>